<reference evidence="1" key="1">
    <citation type="submission" date="2007-07" db="EMBL/GenBank/DDBJ databases">
        <title>PCAP assembly of the Caenorhabditis remanei genome.</title>
        <authorList>
            <consortium name="The Caenorhabditis remanei Sequencing Consortium"/>
            <person name="Wilson R.K."/>
        </authorList>
    </citation>
    <scope>NUCLEOTIDE SEQUENCE [LARGE SCALE GENOMIC DNA]</scope>
    <source>
        <strain evidence="1">PB4641</strain>
    </source>
</reference>
<dbReference type="GeneID" id="9825281"/>
<evidence type="ECO:0000313" key="1">
    <source>
        <dbReference type="EMBL" id="EFO85405.1"/>
    </source>
</evidence>
<dbReference type="KEGG" id="crq:GCK72_022342"/>
<keyword evidence="2" id="KW-1185">Reference proteome</keyword>
<accession>E3N4B3</accession>
<dbReference type="HOGENOM" id="CLU_1246384_0_0_1"/>
<protein>
    <submittedName>
        <fullName evidence="1">Uncharacterized protein</fullName>
    </submittedName>
</protein>
<dbReference type="EMBL" id="DS268524">
    <property type="protein sequence ID" value="EFO85405.1"/>
    <property type="molecule type" value="Genomic_DNA"/>
</dbReference>
<dbReference type="InParanoid" id="E3N4B3"/>
<organism evidence="2">
    <name type="scientific">Caenorhabditis remanei</name>
    <name type="common">Caenorhabditis vulgaris</name>
    <dbReference type="NCBI Taxonomy" id="31234"/>
    <lineage>
        <taxon>Eukaryota</taxon>
        <taxon>Metazoa</taxon>
        <taxon>Ecdysozoa</taxon>
        <taxon>Nematoda</taxon>
        <taxon>Chromadorea</taxon>
        <taxon>Rhabditida</taxon>
        <taxon>Rhabditina</taxon>
        <taxon>Rhabditomorpha</taxon>
        <taxon>Rhabditoidea</taxon>
        <taxon>Rhabditidae</taxon>
        <taxon>Peloderinae</taxon>
        <taxon>Caenorhabditis</taxon>
    </lineage>
</organism>
<sequence length="222" mass="26586">MMDSIRTEEAEDYIARNPFPLIEIQQYADKILDCSAFIDFMQTRSVPVFRELYKRNAEYMICLKSELRTKPNTRGIRNKMFDELQILWKSHEFQQMMRTSQKQTRKKILSEIILVNGVRKAEEQMDKWKKDDKESQEQYFQLARKGAHQPKEKILNKKQIIEFADARIAIYRVGRRHLRCARCSALLGSVNNDWADPILLSKHRFRTRFSLINNVLHAQYYY</sequence>
<proteinExistence type="predicted"/>
<gene>
    <name evidence="1" type="ORF">CRE_23683</name>
</gene>
<dbReference type="RefSeq" id="XP_003096762.2">
    <property type="nucleotide sequence ID" value="XM_003096714.2"/>
</dbReference>
<dbReference type="Proteomes" id="UP000008281">
    <property type="component" value="Unassembled WGS sequence"/>
</dbReference>
<evidence type="ECO:0000313" key="2">
    <source>
        <dbReference type="Proteomes" id="UP000008281"/>
    </source>
</evidence>
<dbReference type="CTD" id="9825281"/>
<name>E3N4B3_CAERE</name>
<dbReference type="AlphaFoldDB" id="E3N4B3"/>